<dbReference type="GO" id="GO:0106008">
    <property type="term" value="F:2-oxoglutaramate amidase activity"/>
    <property type="evidence" value="ECO:0007669"/>
    <property type="project" value="TreeGrafter"/>
</dbReference>
<evidence type="ECO:0000313" key="3">
    <source>
        <dbReference type="Proteomes" id="UP000011728"/>
    </source>
</evidence>
<proteinExistence type="predicted"/>
<dbReference type="Proteomes" id="UP000011728">
    <property type="component" value="Chromosome"/>
</dbReference>
<dbReference type="CDD" id="cd07583">
    <property type="entry name" value="nitrilase_5"/>
    <property type="match status" value="1"/>
</dbReference>
<name>M1M0Y2_9CLOT</name>
<evidence type="ECO:0000313" key="2">
    <source>
        <dbReference type="EMBL" id="AGF59220.1"/>
    </source>
</evidence>
<dbReference type="Gene3D" id="3.60.110.10">
    <property type="entry name" value="Carbon-nitrogen hydrolase"/>
    <property type="match status" value="1"/>
</dbReference>
<dbReference type="AlphaFoldDB" id="M1M0Y2"/>
<dbReference type="eggNOG" id="COG0388">
    <property type="taxonomic scope" value="Bacteria"/>
</dbReference>
<dbReference type="PROSITE" id="PS50263">
    <property type="entry name" value="CN_HYDROLASE"/>
    <property type="match status" value="1"/>
</dbReference>
<organism evidence="2 3">
    <name type="scientific">Clostridium saccharoperbutylacetonicum N1-4(HMT)</name>
    <dbReference type="NCBI Taxonomy" id="931276"/>
    <lineage>
        <taxon>Bacteria</taxon>
        <taxon>Bacillati</taxon>
        <taxon>Bacillota</taxon>
        <taxon>Clostridia</taxon>
        <taxon>Eubacteriales</taxon>
        <taxon>Clostridiaceae</taxon>
        <taxon>Clostridium</taxon>
    </lineage>
</organism>
<dbReference type="OrthoDB" id="9811121at2"/>
<feature type="domain" description="CN hydrolase" evidence="1">
    <location>
        <begin position="1"/>
        <end position="233"/>
    </location>
</feature>
<accession>M1M0Y2</accession>
<dbReference type="InterPro" id="IPR052737">
    <property type="entry name" value="Omega-amidase_YafV"/>
</dbReference>
<dbReference type="SUPFAM" id="SSF56317">
    <property type="entry name" value="Carbon-nitrogen hydrolase"/>
    <property type="match status" value="1"/>
</dbReference>
<dbReference type="STRING" id="36745.CLSAP_52210"/>
<dbReference type="KEGG" id="csr:Cspa_c54750"/>
<gene>
    <name evidence="2" type="ORF">Cspa_c54750</name>
</gene>
<evidence type="ECO:0000259" key="1">
    <source>
        <dbReference type="PROSITE" id="PS50263"/>
    </source>
</evidence>
<dbReference type="Pfam" id="PF00795">
    <property type="entry name" value="CN_hydrolase"/>
    <property type="match status" value="1"/>
</dbReference>
<dbReference type="InterPro" id="IPR003010">
    <property type="entry name" value="C-N_Hydrolase"/>
</dbReference>
<dbReference type="RefSeq" id="WP_015395527.1">
    <property type="nucleotide sequence ID" value="NC_020291.1"/>
</dbReference>
<protein>
    <submittedName>
        <fullName evidence="2">Putative amidohydrolase</fullName>
    </submittedName>
</protein>
<dbReference type="InterPro" id="IPR036526">
    <property type="entry name" value="C-N_Hydrolase_sf"/>
</dbReference>
<sequence>MIIGIAQIDIAWEKVNQNIIKIEEYIKKAAKDNVELILFPEMALTGFTMNINNLTLSEEKIIKWAKKLAQNYNINIGLGFAIRVDEKGKNIYTIVSNKGEILAKYSKIHPFSYGGEKEKFDSGDEINICRINEFNLSPFICYDLRFPEIFQIASKEAQIITVAASWPDAREEHWITLLKARAIENQCYIIGINRIGFGGGLHYNGASIFVDPNGKILNDINDKEGLIIKELKMEKVTEIKSIFNIKLDRREKLYVHLNNK</sequence>
<dbReference type="PANTHER" id="PTHR47799:SF1">
    <property type="entry name" value="OMEGA-AMIDASE YAFV"/>
    <property type="match status" value="1"/>
</dbReference>
<dbReference type="GO" id="GO:0050152">
    <property type="term" value="F:omega-amidase activity"/>
    <property type="evidence" value="ECO:0007669"/>
    <property type="project" value="TreeGrafter"/>
</dbReference>
<keyword evidence="3" id="KW-1185">Reference proteome</keyword>
<dbReference type="HOGENOM" id="CLU_030130_3_7_9"/>
<dbReference type="EMBL" id="CP004121">
    <property type="protein sequence ID" value="AGF59220.1"/>
    <property type="molecule type" value="Genomic_DNA"/>
</dbReference>
<dbReference type="PATRIC" id="fig|931276.5.peg.5533"/>
<keyword evidence="2" id="KW-0378">Hydrolase</keyword>
<reference evidence="2 3" key="1">
    <citation type="submission" date="2013-02" db="EMBL/GenBank/DDBJ databases">
        <title>Genome sequence of Clostridium saccharoperbutylacetonicum N1-4(HMT).</title>
        <authorList>
            <person name="Poehlein A."/>
            <person name="Daniel R."/>
        </authorList>
    </citation>
    <scope>NUCLEOTIDE SEQUENCE [LARGE SCALE GENOMIC DNA]</scope>
    <source>
        <strain evidence="3">N1-4(HMT)</strain>
    </source>
</reference>
<dbReference type="PANTHER" id="PTHR47799">
    <property type="entry name" value="OMEGA-AMIDASE YAFV"/>
    <property type="match status" value="1"/>
</dbReference>